<accession>A0A8H7ADU0</accession>
<dbReference type="Pfam" id="PF14223">
    <property type="entry name" value="Retrotran_gag_2"/>
    <property type="match status" value="1"/>
</dbReference>
<organism evidence="2 3">
    <name type="scientific">Endocarpon pusillum</name>
    <dbReference type="NCBI Taxonomy" id="364733"/>
    <lineage>
        <taxon>Eukaryota</taxon>
        <taxon>Fungi</taxon>
        <taxon>Dikarya</taxon>
        <taxon>Ascomycota</taxon>
        <taxon>Pezizomycotina</taxon>
        <taxon>Eurotiomycetes</taxon>
        <taxon>Chaetothyriomycetidae</taxon>
        <taxon>Verrucariales</taxon>
        <taxon>Verrucariaceae</taxon>
        <taxon>Endocarpon</taxon>
    </lineage>
</organism>
<proteinExistence type="predicted"/>
<evidence type="ECO:0000313" key="3">
    <source>
        <dbReference type="Proteomes" id="UP000606974"/>
    </source>
</evidence>
<protein>
    <submittedName>
        <fullName evidence="2">Uncharacterized protein</fullName>
    </submittedName>
</protein>
<evidence type="ECO:0000313" key="2">
    <source>
        <dbReference type="EMBL" id="KAF7505266.1"/>
    </source>
</evidence>
<gene>
    <name evidence="2" type="ORF">GJ744_001129</name>
</gene>
<dbReference type="Proteomes" id="UP000606974">
    <property type="component" value="Unassembled WGS sequence"/>
</dbReference>
<dbReference type="EMBL" id="JAACFV010000114">
    <property type="protein sequence ID" value="KAF7505266.1"/>
    <property type="molecule type" value="Genomic_DNA"/>
</dbReference>
<keyword evidence="3" id="KW-1185">Reference proteome</keyword>
<feature type="region of interest" description="Disordered" evidence="1">
    <location>
        <begin position="162"/>
        <end position="203"/>
    </location>
</feature>
<reference evidence="2" key="1">
    <citation type="submission" date="2020-02" db="EMBL/GenBank/DDBJ databases">
        <authorList>
            <person name="Palmer J.M."/>
        </authorList>
    </citation>
    <scope>NUCLEOTIDE SEQUENCE</scope>
    <source>
        <strain evidence="2">EPUS1.4</strain>
        <tissue evidence="2">Thallus</tissue>
    </source>
</reference>
<evidence type="ECO:0000256" key="1">
    <source>
        <dbReference type="SAM" id="MobiDB-lite"/>
    </source>
</evidence>
<dbReference type="AlphaFoldDB" id="A0A8H7ADU0"/>
<sequence>MKAELESKTASEAYTLLRERSSRTGISSYCTVGTKFCSLRQNPQQTIQEYITKFDTLRTQYEAAGAKVDISVQMTLFVNGLQQQYSKEAFSELNKQKENPHMEALRQALIRYAAFEKNQQEIARTTSRVESTTIGGNQGQQAQGAVVCSTCKRHNHPPEDCWQLHPGKRPPPGMRPSRAVGRRFDEGSEEGAIREMPGEVGRQ</sequence>
<name>A0A8H7ADU0_9EURO</name>
<comment type="caution">
    <text evidence="2">The sequence shown here is derived from an EMBL/GenBank/DDBJ whole genome shotgun (WGS) entry which is preliminary data.</text>
</comment>
<feature type="compositionally biased region" description="Basic and acidic residues" evidence="1">
    <location>
        <begin position="182"/>
        <end position="203"/>
    </location>
</feature>